<feature type="domain" description="Asparagine synthetase" evidence="2">
    <location>
        <begin position="7"/>
        <end position="78"/>
    </location>
</feature>
<dbReference type="SUPFAM" id="SSF52402">
    <property type="entry name" value="Adenine nucleotide alpha hydrolases-like"/>
    <property type="match status" value="1"/>
</dbReference>
<dbReference type="Gene3D" id="3.40.50.620">
    <property type="entry name" value="HUPs"/>
    <property type="match status" value="1"/>
</dbReference>
<dbReference type="InterPro" id="IPR001962">
    <property type="entry name" value="Asn_synthase"/>
</dbReference>
<dbReference type="PANTHER" id="PTHR43169:SF2">
    <property type="entry name" value="NAD_GMP SYNTHASE DOMAIN-CONTAINING PROTEIN"/>
    <property type="match status" value="1"/>
</dbReference>
<comment type="caution">
    <text evidence="3">The sequence shown here is derived from an EMBL/GenBank/DDBJ whole genome shotgun (WGS) entry which is preliminary data.</text>
</comment>
<dbReference type="PIRSF" id="PIRSF006661">
    <property type="entry name" value="PP-lp_UCP006661"/>
    <property type="match status" value="1"/>
</dbReference>
<dbReference type="GO" id="GO:0016783">
    <property type="term" value="F:sulfurtransferase activity"/>
    <property type="evidence" value="ECO:0007669"/>
    <property type="project" value="InterPro"/>
</dbReference>
<dbReference type="GO" id="GO:0006529">
    <property type="term" value="P:asparagine biosynthetic process"/>
    <property type="evidence" value="ECO:0007669"/>
    <property type="project" value="InterPro"/>
</dbReference>
<dbReference type="GO" id="GO:0004066">
    <property type="term" value="F:asparagine synthase (glutamine-hydrolyzing) activity"/>
    <property type="evidence" value="ECO:0007669"/>
    <property type="project" value="InterPro"/>
</dbReference>
<reference evidence="3" key="1">
    <citation type="journal article" date="2020" name="mSystems">
        <title>Genome- and Community-Level Interaction Insights into Carbon Utilization and Element Cycling Functions of Hydrothermarchaeota in Hydrothermal Sediment.</title>
        <authorList>
            <person name="Zhou Z."/>
            <person name="Liu Y."/>
            <person name="Xu W."/>
            <person name="Pan J."/>
            <person name="Luo Z.H."/>
            <person name="Li M."/>
        </authorList>
    </citation>
    <scope>NUCLEOTIDE SEQUENCE [LARGE SCALE GENOMIC DNA]</scope>
    <source>
        <strain evidence="3">SpSt-767</strain>
    </source>
</reference>
<protein>
    <submittedName>
        <fullName evidence="3">ATP-dependent sacrificial sulfur transferase LarE</fullName>
    </submittedName>
</protein>
<gene>
    <name evidence="3" type="primary">larE</name>
    <name evidence="3" type="ORF">ENV52_00580</name>
</gene>
<proteinExistence type="predicted"/>
<dbReference type="InterPro" id="IPR014729">
    <property type="entry name" value="Rossmann-like_a/b/a_fold"/>
</dbReference>
<dbReference type="AlphaFoldDB" id="A0A7V6DNH9"/>
<accession>A0A7V6DNH9</accession>
<sequence>MREIFSHLHRWRRVLLLFSGGLDSSLLLALGRQALGEGLCAFTVIGPQTAPGEVAAAWQLTKKFRVPHHLSAFDPLTLPDFRENTRRRCYVCKQAILATAQQVAEALKVEAIWDGTNVDDLGNFRPGFQAIREAGVESPLLAAGLGKKEIRDLSPKFGLPAAKPSQSCLATRFPHNTTLTRKDLVRVGQAEAWLKVRGFSHVRLRVRGRGVRLELRPEEWPIFFARNLRRPFLGLLNCLGFEGLDLALPG</sequence>
<name>A0A7V6DNH9_9BACT</name>
<keyword evidence="3" id="KW-0808">Transferase</keyword>
<dbReference type="InterPro" id="IPR005232">
    <property type="entry name" value="LarE"/>
</dbReference>
<evidence type="ECO:0000259" key="2">
    <source>
        <dbReference type="Pfam" id="PF00733"/>
    </source>
</evidence>
<dbReference type="InterPro" id="IPR052188">
    <property type="entry name" value="Ni-pincer_cofactor_biosynth"/>
</dbReference>
<organism evidence="3">
    <name type="scientific">Desulfobacca acetoxidans</name>
    <dbReference type="NCBI Taxonomy" id="60893"/>
    <lineage>
        <taxon>Bacteria</taxon>
        <taxon>Pseudomonadati</taxon>
        <taxon>Thermodesulfobacteriota</taxon>
        <taxon>Desulfobaccia</taxon>
        <taxon>Desulfobaccales</taxon>
        <taxon>Desulfobaccaceae</taxon>
        <taxon>Desulfobacca</taxon>
    </lineage>
</organism>
<evidence type="ECO:0000313" key="3">
    <source>
        <dbReference type="EMBL" id="HHS28184.1"/>
    </source>
</evidence>
<dbReference type="PANTHER" id="PTHR43169">
    <property type="entry name" value="EXSB FAMILY PROTEIN"/>
    <property type="match status" value="1"/>
</dbReference>
<dbReference type="NCBIfam" id="TIGR00268">
    <property type="entry name" value="ATP-dependent sacrificial sulfur transferase LarE"/>
    <property type="match status" value="1"/>
</dbReference>
<feature type="active site" description="Nucleophile and sulfur donor" evidence="1">
    <location>
        <position position="168"/>
    </location>
</feature>
<evidence type="ECO:0000256" key="1">
    <source>
        <dbReference type="PIRSR" id="PIRSR006661-1"/>
    </source>
</evidence>
<dbReference type="EMBL" id="DTGR01000012">
    <property type="protein sequence ID" value="HHS28184.1"/>
    <property type="molecule type" value="Genomic_DNA"/>
</dbReference>
<dbReference type="Pfam" id="PF00733">
    <property type="entry name" value="Asn_synthase"/>
    <property type="match status" value="1"/>
</dbReference>